<feature type="transmembrane region" description="Helical" evidence="2">
    <location>
        <begin position="132"/>
        <end position="155"/>
    </location>
</feature>
<organism evidence="4 5">
    <name type="scientific">Pseudomonas putida</name>
    <name type="common">Arthrobacter siderocapsulatus</name>
    <dbReference type="NCBI Taxonomy" id="303"/>
    <lineage>
        <taxon>Bacteria</taxon>
        <taxon>Pseudomonadati</taxon>
        <taxon>Pseudomonadota</taxon>
        <taxon>Gammaproteobacteria</taxon>
        <taxon>Pseudomonadales</taxon>
        <taxon>Pseudomonadaceae</taxon>
        <taxon>Pseudomonas</taxon>
    </lineage>
</organism>
<protein>
    <submittedName>
        <fullName evidence="4">DUF2062 domain-containing protein</fullName>
    </submittedName>
</protein>
<proteinExistence type="predicted"/>
<evidence type="ECO:0000256" key="1">
    <source>
        <dbReference type="SAM" id="MobiDB-lite"/>
    </source>
</evidence>
<keyword evidence="2" id="KW-1133">Transmembrane helix</keyword>
<feature type="transmembrane region" description="Helical" evidence="2">
    <location>
        <begin position="45"/>
        <end position="69"/>
    </location>
</feature>
<evidence type="ECO:0000256" key="2">
    <source>
        <dbReference type="SAM" id="Phobius"/>
    </source>
</evidence>
<feature type="region of interest" description="Disordered" evidence="1">
    <location>
        <begin position="186"/>
        <end position="210"/>
    </location>
</feature>
<reference evidence="4 5" key="1">
    <citation type="submission" date="2018-10" db="EMBL/GenBank/DDBJ databases">
        <title>An outbreak of IMP-63 producing strain in France.</title>
        <authorList>
            <person name="Bour M."/>
            <person name="Liapis E."/>
            <person name="Plesiat P."/>
        </authorList>
    </citation>
    <scope>NUCLEOTIDE SEQUENCE [LARGE SCALE GENOMIC DNA]</scope>
    <source>
        <strain evidence="4 5">12917</strain>
    </source>
</reference>
<name>A0A3M8TIY4_PSEPU</name>
<gene>
    <name evidence="4" type="ORF">EFK07_04315</name>
</gene>
<dbReference type="InterPro" id="IPR018639">
    <property type="entry name" value="DUF2062"/>
</dbReference>
<dbReference type="Pfam" id="PF09835">
    <property type="entry name" value="DUF2062"/>
    <property type="match status" value="1"/>
</dbReference>
<evidence type="ECO:0000313" key="5">
    <source>
        <dbReference type="Proteomes" id="UP000278162"/>
    </source>
</evidence>
<dbReference type="PANTHER" id="PTHR40547:SF1">
    <property type="entry name" value="SLL0298 PROTEIN"/>
    <property type="match status" value="1"/>
</dbReference>
<dbReference type="EMBL" id="RJAI01000005">
    <property type="protein sequence ID" value="RNF93073.1"/>
    <property type="molecule type" value="Genomic_DNA"/>
</dbReference>
<dbReference type="PANTHER" id="PTHR40547">
    <property type="entry name" value="SLL0298 PROTEIN"/>
    <property type="match status" value="1"/>
</dbReference>
<sequence>MPRRLFKRYMPDPTSIREHKSLRFFGKLLHDPNLWHLNRHSVARAMGVGLFAALIPMPAQMLLAAALAIPLRGNLPIAVSLVWLTNPLTMPPVFFVTYMTGAWLMQVPPRTLPDELTFQWITDQLSTLWQPFLLGSVVCGVVLGILGYFTTMLYWRWWVGRQWRLRQCRCKASGTHAAAADQQANAHQVEHRGGDQHEGNRRTNADIRHP</sequence>
<evidence type="ECO:0000259" key="3">
    <source>
        <dbReference type="Pfam" id="PF09835"/>
    </source>
</evidence>
<feature type="domain" description="DUF2062" evidence="3">
    <location>
        <begin position="22"/>
        <end position="164"/>
    </location>
</feature>
<accession>A0A3M8TIY4</accession>
<comment type="caution">
    <text evidence="4">The sequence shown here is derived from an EMBL/GenBank/DDBJ whole genome shotgun (WGS) entry which is preliminary data.</text>
</comment>
<keyword evidence="2" id="KW-0812">Transmembrane</keyword>
<dbReference type="Proteomes" id="UP000278162">
    <property type="component" value="Unassembled WGS sequence"/>
</dbReference>
<keyword evidence="2" id="KW-0472">Membrane</keyword>
<dbReference type="AlphaFoldDB" id="A0A3M8TIY4"/>
<evidence type="ECO:0000313" key="4">
    <source>
        <dbReference type="EMBL" id="RNF93073.1"/>
    </source>
</evidence>
<feature type="compositionally biased region" description="Basic and acidic residues" evidence="1">
    <location>
        <begin position="188"/>
        <end position="210"/>
    </location>
</feature>